<evidence type="ECO:0000313" key="5">
    <source>
        <dbReference type="Proteomes" id="UP001301350"/>
    </source>
</evidence>
<evidence type="ECO:0000256" key="2">
    <source>
        <dbReference type="ARBA" id="ARBA00005907"/>
    </source>
</evidence>
<comment type="subcellular location">
    <subcellularLocation>
        <location evidence="1">Nucleus</location>
    </subcellularLocation>
</comment>
<evidence type="ECO:0000313" key="4">
    <source>
        <dbReference type="EMBL" id="KAK4534059.1"/>
    </source>
</evidence>
<accession>A0AAV9IP03</accession>
<gene>
    <name evidence="4" type="ORF">CDCA_CDCA01G0084</name>
</gene>
<dbReference type="GO" id="GO:0005730">
    <property type="term" value="C:nucleolus"/>
    <property type="evidence" value="ECO:0007669"/>
    <property type="project" value="TreeGrafter"/>
</dbReference>
<dbReference type="GO" id="GO:0005654">
    <property type="term" value="C:nucleoplasm"/>
    <property type="evidence" value="ECO:0007669"/>
    <property type="project" value="TreeGrafter"/>
</dbReference>
<evidence type="ECO:0000256" key="1">
    <source>
        <dbReference type="ARBA" id="ARBA00004123"/>
    </source>
</evidence>
<name>A0AAV9IP03_CYACA</name>
<dbReference type="EMBL" id="JANCYW010000001">
    <property type="protein sequence ID" value="KAK4534059.1"/>
    <property type="molecule type" value="Genomic_DNA"/>
</dbReference>
<keyword evidence="3" id="KW-0539">Nucleus</keyword>
<reference evidence="4 5" key="1">
    <citation type="submission" date="2022-07" db="EMBL/GenBank/DDBJ databases">
        <title>Genome-wide signatures of adaptation to extreme environments.</title>
        <authorList>
            <person name="Cho C.H."/>
            <person name="Yoon H.S."/>
        </authorList>
    </citation>
    <scope>NUCLEOTIDE SEQUENCE [LARGE SCALE GENOMIC DNA]</scope>
    <source>
        <strain evidence="4 5">DBV 063 E5</strain>
    </source>
</reference>
<evidence type="ECO:0000256" key="3">
    <source>
        <dbReference type="ARBA" id="ARBA00023242"/>
    </source>
</evidence>
<dbReference type="AlphaFoldDB" id="A0AAV9IP03"/>
<dbReference type="GO" id="GO:0030691">
    <property type="term" value="C:Noc2p-Noc3p complex"/>
    <property type="evidence" value="ECO:0007669"/>
    <property type="project" value="TreeGrafter"/>
</dbReference>
<comment type="caution">
    <text evidence="4">The sequence shown here is derived from an EMBL/GenBank/DDBJ whole genome shotgun (WGS) entry which is preliminary data.</text>
</comment>
<organism evidence="4 5">
    <name type="scientific">Cyanidium caldarium</name>
    <name type="common">Red alga</name>
    <dbReference type="NCBI Taxonomy" id="2771"/>
    <lineage>
        <taxon>Eukaryota</taxon>
        <taxon>Rhodophyta</taxon>
        <taxon>Bangiophyceae</taxon>
        <taxon>Cyanidiales</taxon>
        <taxon>Cyanidiaceae</taxon>
        <taxon>Cyanidium</taxon>
    </lineage>
</organism>
<dbReference type="GO" id="GO:0030690">
    <property type="term" value="C:Noc1p-Noc2p complex"/>
    <property type="evidence" value="ECO:0007669"/>
    <property type="project" value="TreeGrafter"/>
</dbReference>
<comment type="similarity">
    <text evidence="2">Belongs to the NOC2 family.</text>
</comment>
<dbReference type="GO" id="GO:0042273">
    <property type="term" value="P:ribosomal large subunit biogenesis"/>
    <property type="evidence" value="ECO:0007669"/>
    <property type="project" value="TreeGrafter"/>
</dbReference>
<dbReference type="InterPro" id="IPR005343">
    <property type="entry name" value="Noc2"/>
</dbReference>
<keyword evidence="5" id="KW-1185">Reference proteome</keyword>
<dbReference type="Proteomes" id="UP001301350">
    <property type="component" value="Unassembled WGS sequence"/>
</dbReference>
<dbReference type="PANTHER" id="PTHR12687">
    <property type="entry name" value="NUCLEOLAR COMPLEX 2 AND RAD4-RELATED"/>
    <property type="match status" value="1"/>
</dbReference>
<sequence>MRTELRTLRQLVRAFAEGDDESLLWKAVDKVPYKLRRLLQHEGDAGWRRVRRAVRTFCTALAELLSRVLTEEARVRLLECAHRMVPYAVRLAASGKALVQAAVTVWNDAGAADPTRSAAQRVLEAVARQSQSGLVDRMLRAVCTGRVYGAEGAARVFAAADPNIAYRMAFLQVQELALALRRGRDHVATTVYAKRLRWWATVLSQVPALHPLGFPHGEVVLGWMRLFEGRDALRWRLQGADCLIEVMNAVKVYMPVAPLLLEMTGVKLPKEEEEALAYRLLQVAAAWVEHPAFPEMGATLVRRLGKGQPRALDRARKRIREDVESALQRRRDGVHGSAVWRVQQLLVAEEERKTRERRVDGKADEVDREQLVPLEWD</sequence>
<dbReference type="PANTHER" id="PTHR12687:SF4">
    <property type="entry name" value="NUCLEOLAR COMPLEX PROTEIN 2 HOMOLOG"/>
    <property type="match status" value="1"/>
</dbReference>
<dbReference type="Pfam" id="PF03715">
    <property type="entry name" value="Noc2"/>
    <property type="match status" value="1"/>
</dbReference>
<protein>
    <submittedName>
        <fullName evidence="4">Uncharacterized protein</fullName>
    </submittedName>
</protein>
<proteinExistence type="inferred from homology"/>